<dbReference type="EMBL" id="JAEUBD010000095">
    <property type="protein sequence ID" value="KAH3677962.1"/>
    <property type="molecule type" value="Genomic_DNA"/>
</dbReference>
<dbReference type="AlphaFoldDB" id="A0A9P8PTQ7"/>
<reference evidence="1" key="2">
    <citation type="submission" date="2021-01" db="EMBL/GenBank/DDBJ databases">
        <authorList>
            <person name="Schikora-Tamarit M.A."/>
        </authorList>
    </citation>
    <scope>NUCLEOTIDE SEQUENCE</scope>
    <source>
        <strain evidence="1">NCAIM Y.01608</strain>
    </source>
</reference>
<reference evidence="1" key="1">
    <citation type="journal article" date="2021" name="Open Biol.">
        <title>Shared evolutionary footprints suggest mitochondrial oxidative damage underlies multiple complex I losses in fungi.</title>
        <authorList>
            <person name="Schikora-Tamarit M.A."/>
            <person name="Marcet-Houben M."/>
            <person name="Nosek J."/>
            <person name="Gabaldon T."/>
        </authorList>
    </citation>
    <scope>NUCLEOTIDE SEQUENCE</scope>
    <source>
        <strain evidence="1">NCAIM Y.01608</strain>
    </source>
</reference>
<name>A0A9P8PTQ7_9ASCO</name>
<gene>
    <name evidence="1" type="ORF">OGATHE_000617</name>
</gene>
<organism evidence="1 2">
    <name type="scientific">Ogataea polymorpha</name>
    <dbReference type="NCBI Taxonomy" id="460523"/>
    <lineage>
        <taxon>Eukaryota</taxon>
        <taxon>Fungi</taxon>
        <taxon>Dikarya</taxon>
        <taxon>Ascomycota</taxon>
        <taxon>Saccharomycotina</taxon>
        <taxon>Pichiomycetes</taxon>
        <taxon>Pichiales</taxon>
        <taxon>Pichiaceae</taxon>
        <taxon>Ogataea</taxon>
    </lineage>
</organism>
<keyword evidence="2" id="KW-1185">Reference proteome</keyword>
<proteinExistence type="predicted"/>
<sequence>MMDRKIVTAVVKLKQVNRLFHTLIEQNYDNLAYQTIKRKYYTSIRTAERKRSFIKRRVSNDIDHDHDRHALRTELERARAQLPDGEPTSYVSAYQVNILDEECFKSTIMRSKIFDMLSPDLVLSSEHILRIPQELEKLKRAGENALKSKLIELHKNTAIAFPYLDGDNDHDIDYIHSNYKDKLIMIRHLVERDTPFSTPIYQMVNLIIYLNNAYKRSGFENEIIDTKVYQRLIDRNRPAKSKLTDPSVIVNCLKFNEHNLLKLIIKEYDVTKLASDLEVWNFVLESKNYSYFHQLEKLGLQPTSGVIKIFNYLTSAKSKLGSHLKQSLQQVQCEVVHIWNQCVQILRDENVEIGSIVRIIGDTWPCPLVWCTHDSEDLEQLVLVRGAREERFTGKHFCHDAPCGPHIDRRGVTARSEQHIWGAIPQSDNLVREGVDWNAISSCQTKISQLQFAFAADKKVLRL</sequence>
<accession>A0A9P8PTQ7</accession>
<comment type="caution">
    <text evidence="1">The sequence shown here is derived from an EMBL/GenBank/DDBJ whole genome shotgun (WGS) entry which is preliminary data.</text>
</comment>
<protein>
    <submittedName>
        <fullName evidence="1">Uncharacterized protein</fullName>
    </submittedName>
</protein>
<evidence type="ECO:0000313" key="1">
    <source>
        <dbReference type="EMBL" id="KAH3677962.1"/>
    </source>
</evidence>
<evidence type="ECO:0000313" key="2">
    <source>
        <dbReference type="Proteomes" id="UP000788993"/>
    </source>
</evidence>
<dbReference type="Proteomes" id="UP000788993">
    <property type="component" value="Unassembled WGS sequence"/>
</dbReference>